<organism evidence="2 3">
    <name type="scientific">Deinococcus oregonensis</name>
    <dbReference type="NCBI Taxonomy" id="1805970"/>
    <lineage>
        <taxon>Bacteria</taxon>
        <taxon>Thermotogati</taxon>
        <taxon>Deinococcota</taxon>
        <taxon>Deinococci</taxon>
        <taxon>Deinococcales</taxon>
        <taxon>Deinococcaceae</taxon>
        <taxon>Deinococcus</taxon>
    </lineage>
</organism>
<feature type="transmembrane region" description="Helical" evidence="1">
    <location>
        <begin position="40"/>
        <end position="58"/>
    </location>
</feature>
<keyword evidence="1" id="KW-1133">Transmembrane helix</keyword>
<dbReference type="RefSeq" id="WP_380004492.1">
    <property type="nucleotide sequence ID" value="NZ_JBHLYR010000005.1"/>
</dbReference>
<keyword evidence="1" id="KW-0812">Transmembrane</keyword>
<keyword evidence="3" id="KW-1185">Reference proteome</keyword>
<proteinExistence type="predicted"/>
<evidence type="ECO:0000256" key="1">
    <source>
        <dbReference type="SAM" id="Phobius"/>
    </source>
</evidence>
<evidence type="ECO:0000313" key="3">
    <source>
        <dbReference type="Proteomes" id="UP001589733"/>
    </source>
</evidence>
<sequence length="117" mass="13496">MLKLWGRRGHAAVDYLTAPALYVAARQTHLRGTPLRWADVFVGLILLAVTTTQTPFGLIRLVPFRWHGRLELASVVVQLVLPWWAGFASDRRAQRFFLTFALYNFLVWCATDWKSEH</sequence>
<keyword evidence="1" id="KW-0472">Membrane</keyword>
<comment type="caution">
    <text evidence="2">The sequence shown here is derived from an EMBL/GenBank/DDBJ whole genome shotgun (WGS) entry which is preliminary data.</text>
</comment>
<accession>A0ABV6ASN2</accession>
<reference evidence="2 3" key="1">
    <citation type="submission" date="2024-09" db="EMBL/GenBank/DDBJ databases">
        <authorList>
            <person name="Sun Q."/>
            <person name="Mori K."/>
        </authorList>
    </citation>
    <scope>NUCLEOTIDE SEQUENCE [LARGE SCALE GENOMIC DNA]</scope>
    <source>
        <strain evidence="2 3">JCM 13503</strain>
    </source>
</reference>
<protein>
    <submittedName>
        <fullName evidence="2">Uncharacterized protein</fullName>
    </submittedName>
</protein>
<gene>
    <name evidence="2" type="ORF">ACFFLM_00695</name>
</gene>
<evidence type="ECO:0000313" key="2">
    <source>
        <dbReference type="EMBL" id="MFB9990507.1"/>
    </source>
</evidence>
<feature type="transmembrane region" description="Helical" evidence="1">
    <location>
        <begin position="70"/>
        <end position="87"/>
    </location>
</feature>
<dbReference type="EMBL" id="JBHLYR010000005">
    <property type="protein sequence ID" value="MFB9990507.1"/>
    <property type="molecule type" value="Genomic_DNA"/>
</dbReference>
<dbReference type="Proteomes" id="UP001589733">
    <property type="component" value="Unassembled WGS sequence"/>
</dbReference>
<name>A0ABV6ASN2_9DEIO</name>